<comment type="similarity">
    <text evidence="1">Belongs to the Gfo/Idh/MocA family.</text>
</comment>
<dbReference type="PANTHER" id="PTHR22604">
    <property type="entry name" value="OXIDOREDUCTASES"/>
    <property type="match status" value="1"/>
</dbReference>
<gene>
    <name evidence="5" type="ORF">H4W79_000187</name>
</gene>
<dbReference type="Proteomes" id="UP000598217">
    <property type="component" value="Unassembled WGS sequence"/>
</dbReference>
<dbReference type="InterPro" id="IPR036291">
    <property type="entry name" value="NAD(P)-bd_dom_sf"/>
</dbReference>
<feature type="domain" description="GFO/IDH/MocA-like oxidoreductase" evidence="4">
    <location>
        <begin position="138"/>
        <end position="248"/>
    </location>
</feature>
<evidence type="ECO:0000259" key="4">
    <source>
        <dbReference type="Pfam" id="PF22725"/>
    </source>
</evidence>
<protein>
    <submittedName>
        <fullName evidence="5">NDP-hexose-3-ketoreductase</fullName>
    </submittedName>
</protein>
<evidence type="ECO:0000313" key="6">
    <source>
        <dbReference type="Proteomes" id="UP000598217"/>
    </source>
</evidence>
<evidence type="ECO:0000259" key="3">
    <source>
        <dbReference type="Pfam" id="PF01408"/>
    </source>
</evidence>
<dbReference type="Gene3D" id="3.30.360.10">
    <property type="entry name" value="Dihydrodipicolinate Reductase, domain 2"/>
    <property type="match status" value="1"/>
</dbReference>
<dbReference type="InterPro" id="IPR050984">
    <property type="entry name" value="Gfo/Idh/MocA_domain"/>
</dbReference>
<keyword evidence="2" id="KW-0560">Oxidoreductase</keyword>
<feature type="domain" description="Gfo/Idh/MocA-like oxidoreductase N-terminal" evidence="3">
    <location>
        <begin position="8"/>
        <end position="124"/>
    </location>
</feature>
<dbReference type="InterPro" id="IPR055170">
    <property type="entry name" value="GFO_IDH_MocA-like_dom"/>
</dbReference>
<evidence type="ECO:0000313" key="5">
    <source>
        <dbReference type="EMBL" id="MBE1455973.1"/>
    </source>
</evidence>
<dbReference type="Pfam" id="PF22725">
    <property type="entry name" value="GFO_IDH_MocA_C3"/>
    <property type="match status" value="1"/>
</dbReference>
<dbReference type="PANTHER" id="PTHR22604:SF105">
    <property type="entry name" value="TRANS-1,2-DIHYDROBENZENE-1,2-DIOL DEHYDROGENASE"/>
    <property type="match status" value="1"/>
</dbReference>
<dbReference type="SUPFAM" id="SSF51735">
    <property type="entry name" value="NAD(P)-binding Rossmann-fold domains"/>
    <property type="match status" value="1"/>
</dbReference>
<dbReference type="EMBL" id="JADBDY010000001">
    <property type="protein sequence ID" value="MBE1455973.1"/>
    <property type="molecule type" value="Genomic_DNA"/>
</dbReference>
<sequence length="327" mass="35013">MTTPVALGAIGCSDIARRRTLPAVTASDATRLVCVAARDVRRARKYADEFGCAAARSYTHLLQRPDVTAVYISLPAALHADWAERALRAGKHVLVEKPLATDGAQAERLARVATDLGLVLMENFAFVHHRQHAEVDLRVRRGDIGAPRSFAASFTIPPRPADDIRYRADLGGGSLLDNGVYPLRAALRFLGPGLDIAGAVLREDRDRGVVVSGSALLVSRQGVSAHLSFGMENAYSAYYRIEGSTGSLGLDRAFTPPPDHRCVLTVHGPGGEERIAMPADDQFAAMVRDFAGAVARPGATAPALSDSLRLSALVDRIRAEAVYVTVR</sequence>
<accession>A0ABR9HAE0</accession>
<reference evidence="5 6" key="1">
    <citation type="submission" date="2020-10" db="EMBL/GenBank/DDBJ databases">
        <title>Sequencing the genomes of 1000 actinobacteria strains.</title>
        <authorList>
            <person name="Klenk H.-P."/>
        </authorList>
    </citation>
    <scope>NUCLEOTIDE SEQUENCE [LARGE SCALE GENOMIC DNA]</scope>
    <source>
        <strain evidence="5 6">DSM 45157</strain>
    </source>
</reference>
<dbReference type="Pfam" id="PF01408">
    <property type="entry name" value="GFO_IDH_MocA"/>
    <property type="match status" value="1"/>
</dbReference>
<evidence type="ECO:0000256" key="1">
    <source>
        <dbReference type="ARBA" id="ARBA00010928"/>
    </source>
</evidence>
<name>A0ABR9HAE0_9ACTN</name>
<keyword evidence="6" id="KW-1185">Reference proteome</keyword>
<dbReference type="RefSeq" id="WP_229826416.1">
    <property type="nucleotide sequence ID" value="NZ_BMXJ01000009.1"/>
</dbReference>
<dbReference type="SUPFAM" id="SSF55347">
    <property type="entry name" value="Glyceraldehyde-3-phosphate dehydrogenase-like, C-terminal domain"/>
    <property type="match status" value="1"/>
</dbReference>
<organism evidence="5 6">
    <name type="scientific">Nocardiopsis terrae</name>
    <dbReference type="NCBI Taxonomy" id="372655"/>
    <lineage>
        <taxon>Bacteria</taxon>
        <taxon>Bacillati</taxon>
        <taxon>Actinomycetota</taxon>
        <taxon>Actinomycetes</taxon>
        <taxon>Streptosporangiales</taxon>
        <taxon>Nocardiopsidaceae</taxon>
        <taxon>Nocardiopsis</taxon>
    </lineage>
</organism>
<comment type="caution">
    <text evidence="5">The sequence shown here is derived from an EMBL/GenBank/DDBJ whole genome shotgun (WGS) entry which is preliminary data.</text>
</comment>
<evidence type="ECO:0000256" key="2">
    <source>
        <dbReference type="ARBA" id="ARBA00023002"/>
    </source>
</evidence>
<dbReference type="InterPro" id="IPR000683">
    <property type="entry name" value="Gfo/Idh/MocA-like_OxRdtase_N"/>
</dbReference>
<proteinExistence type="inferred from homology"/>
<dbReference type="Gene3D" id="3.40.50.720">
    <property type="entry name" value="NAD(P)-binding Rossmann-like Domain"/>
    <property type="match status" value="1"/>
</dbReference>